<feature type="coiled-coil region" evidence="1">
    <location>
        <begin position="53"/>
        <end position="80"/>
    </location>
</feature>
<organism evidence="2 3">
    <name type="scientific">Marinifilum flexuosum</name>
    <dbReference type="NCBI Taxonomy" id="1117708"/>
    <lineage>
        <taxon>Bacteria</taxon>
        <taxon>Pseudomonadati</taxon>
        <taxon>Bacteroidota</taxon>
        <taxon>Bacteroidia</taxon>
        <taxon>Marinilabiliales</taxon>
        <taxon>Marinifilaceae</taxon>
    </lineage>
</organism>
<reference evidence="2 3" key="1">
    <citation type="submission" date="2018-09" db="EMBL/GenBank/DDBJ databases">
        <title>Genomic Encyclopedia of Archaeal and Bacterial Type Strains, Phase II (KMG-II): from individual species to whole genera.</title>
        <authorList>
            <person name="Goeker M."/>
        </authorList>
    </citation>
    <scope>NUCLEOTIDE SEQUENCE [LARGE SCALE GENOMIC DNA]</scope>
    <source>
        <strain evidence="2 3">DSM 21950</strain>
    </source>
</reference>
<dbReference type="EMBL" id="RAPQ01000009">
    <property type="protein sequence ID" value="RKE02113.1"/>
    <property type="molecule type" value="Genomic_DNA"/>
</dbReference>
<dbReference type="Proteomes" id="UP000284531">
    <property type="component" value="Unassembled WGS sequence"/>
</dbReference>
<sequence>MVLIKRRYDFIKGNVKEFRQACLNYIAKIQIHGPTLGMTEEEIAAEIARINKLLALMDARDQLEVQLKAAVKEVHVEKDDFVTYMRDRRETVRENPACTDAMWIDLGFNTTYTSEDSSNLVPVLSAGIEADYPVLKCQKQSTDGWRVYSRTNGIGQFQLIGVSTIGKFIDARPKTDPEKSESREYYLFFVMKDEVVGQKSNIVELVL</sequence>
<keyword evidence="3" id="KW-1185">Reference proteome</keyword>
<dbReference type="OrthoDB" id="1116765at2"/>
<protein>
    <submittedName>
        <fullName evidence="2">Uncharacterized protein</fullName>
    </submittedName>
</protein>
<gene>
    <name evidence="2" type="ORF">BXY64_2196</name>
</gene>
<accession>A0A419X336</accession>
<name>A0A419X336_9BACT</name>
<evidence type="ECO:0000313" key="2">
    <source>
        <dbReference type="EMBL" id="RKE02113.1"/>
    </source>
</evidence>
<proteinExistence type="predicted"/>
<dbReference type="AlphaFoldDB" id="A0A419X336"/>
<evidence type="ECO:0000313" key="3">
    <source>
        <dbReference type="Proteomes" id="UP000284531"/>
    </source>
</evidence>
<evidence type="ECO:0000256" key="1">
    <source>
        <dbReference type="SAM" id="Coils"/>
    </source>
</evidence>
<comment type="caution">
    <text evidence="2">The sequence shown here is derived from an EMBL/GenBank/DDBJ whole genome shotgun (WGS) entry which is preliminary data.</text>
</comment>
<dbReference type="RefSeq" id="WP_120239972.1">
    <property type="nucleotide sequence ID" value="NZ_RAPQ01000009.1"/>
</dbReference>
<keyword evidence="1" id="KW-0175">Coiled coil</keyword>